<dbReference type="AlphaFoldDB" id="A0A5N5Q7A0"/>
<accession>A0A5N5Q7A0</accession>
<organism evidence="2 3">
    <name type="scientific">Ceratobasidium theobromae</name>
    <dbReference type="NCBI Taxonomy" id="1582974"/>
    <lineage>
        <taxon>Eukaryota</taxon>
        <taxon>Fungi</taxon>
        <taxon>Dikarya</taxon>
        <taxon>Basidiomycota</taxon>
        <taxon>Agaricomycotina</taxon>
        <taxon>Agaricomycetes</taxon>
        <taxon>Cantharellales</taxon>
        <taxon>Ceratobasidiaceae</taxon>
        <taxon>Ceratobasidium</taxon>
    </lineage>
</organism>
<proteinExistence type="predicted"/>
<reference evidence="2 3" key="1">
    <citation type="journal article" date="2019" name="Fungal Biol. Biotechnol.">
        <title>Draft genome sequence of fastidious pathogen Ceratobasidium theobromae, which causes vascular-streak dieback in Theobroma cacao.</title>
        <authorList>
            <person name="Ali S.S."/>
            <person name="Asman A."/>
            <person name="Shao J."/>
            <person name="Firmansyah A.P."/>
            <person name="Susilo A.W."/>
            <person name="Rosmana A."/>
            <person name="McMahon P."/>
            <person name="Junaid M."/>
            <person name="Guest D."/>
            <person name="Kheng T.Y."/>
            <person name="Meinhardt L.W."/>
            <person name="Bailey B.A."/>
        </authorList>
    </citation>
    <scope>NUCLEOTIDE SEQUENCE [LARGE SCALE GENOMIC DNA]</scope>
    <source>
        <strain evidence="2 3">CT2</strain>
    </source>
</reference>
<feature type="region of interest" description="Disordered" evidence="1">
    <location>
        <begin position="1"/>
        <end position="62"/>
    </location>
</feature>
<name>A0A5N5Q7A0_9AGAM</name>
<protein>
    <submittedName>
        <fullName evidence="2">Uncharacterized protein</fullName>
    </submittedName>
</protein>
<dbReference type="EMBL" id="SSOP01001205">
    <property type="protein sequence ID" value="KAB5587331.1"/>
    <property type="molecule type" value="Genomic_DNA"/>
</dbReference>
<evidence type="ECO:0000313" key="2">
    <source>
        <dbReference type="EMBL" id="KAB5587331.1"/>
    </source>
</evidence>
<keyword evidence="3" id="KW-1185">Reference proteome</keyword>
<comment type="caution">
    <text evidence="2">The sequence shown here is derived from an EMBL/GenBank/DDBJ whole genome shotgun (WGS) entry which is preliminary data.</text>
</comment>
<dbReference type="Proteomes" id="UP000383932">
    <property type="component" value="Unassembled WGS sequence"/>
</dbReference>
<evidence type="ECO:0000256" key="1">
    <source>
        <dbReference type="SAM" id="MobiDB-lite"/>
    </source>
</evidence>
<sequence length="82" mass="8759">MLATKDGIQEETVAGAAEPATQETSVIPERSNPISQITTSGENTIPSLTPPSTQAQSTQGNDNVSQIQLHFSYSRVLRQCPC</sequence>
<feature type="compositionally biased region" description="Polar residues" evidence="1">
    <location>
        <begin position="32"/>
        <end position="62"/>
    </location>
</feature>
<gene>
    <name evidence="2" type="ORF">CTheo_9235</name>
</gene>
<evidence type="ECO:0000313" key="3">
    <source>
        <dbReference type="Proteomes" id="UP000383932"/>
    </source>
</evidence>